<accession>A0ABY9WTE1</accession>
<keyword evidence="2" id="KW-1185">Reference proteome</keyword>
<evidence type="ECO:0000313" key="2">
    <source>
        <dbReference type="Proteomes" id="UP001611383"/>
    </source>
</evidence>
<sequence length="154" mass="17399">MALELAAPLPFCSGHAGLAFNRLGTPPELQHLRFRYPGMDVPNLMRLSWNIGTRVKGPSWLTFLGQPVLGELGGTAGLRSRLSSPDITVQEMEGERAVVTLGEWPEAGDTEQGRYLPLYRELARVLEPWLYQEPPSRDSIAAEEMHRWERRFLD</sequence>
<organism evidence="1 2">
    <name type="scientific">Archangium minus</name>
    <dbReference type="NCBI Taxonomy" id="83450"/>
    <lineage>
        <taxon>Bacteria</taxon>
        <taxon>Pseudomonadati</taxon>
        <taxon>Myxococcota</taxon>
        <taxon>Myxococcia</taxon>
        <taxon>Myxococcales</taxon>
        <taxon>Cystobacterineae</taxon>
        <taxon>Archangiaceae</taxon>
        <taxon>Archangium</taxon>
    </lineage>
</organism>
<evidence type="ECO:0000313" key="1">
    <source>
        <dbReference type="EMBL" id="WNG46483.1"/>
    </source>
</evidence>
<name>A0ABY9WTE1_9BACT</name>
<proteinExistence type="predicted"/>
<dbReference type="RefSeq" id="WP_395822911.1">
    <property type="nucleotide sequence ID" value="NZ_CP043494.1"/>
</dbReference>
<gene>
    <name evidence="1" type="ORF">F0U60_21970</name>
</gene>
<dbReference type="Proteomes" id="UP001611383">
    <property type="component" value="Chromosome"/>
</dbReference>
<dbReference type="InterPro" id="IPR021815">
    <property type="entry name" value="TsiV"/>
</dbReference>
<reference evidence="1 2" key="1">
    <citation type="submission" date="2019-08" db="EMBL/GenBank/DDBJ databases">
        <title>Archangium and Cystobacter genomes.</title>
        <authorList>
            <person name="Chen I.-C.K."/>
            <person name="Wielgoss S."/>
        </authorList>
    </citation>
    <scope>NUCLEOTIDE SEQUENCE [LARGE SCALE GENOMIC DNA]</scope>
    <source>
        <strain evidence="1 2">Cbm 6</strain>
    </source>
</reference>
<dbReference type="Pfam" id="PF11876">
    <property type="entry name" value="TsiV"/>
    <property type="match status" value="1"/>
</dbReference>
<protein>
    <submittedName>
        <fullName evidence="1">DUF3396 domain-containing protein</fullName>
    </submittedName>
</protein>
<dbReference type="EMBL" id="CP043494">
    <property type="protein sequence ID" value="WNG46483.1"/>
    <property type="molecule type" value="Genomic_DNA"/>
</dbReference>